<name>A0A9D2Q9M1_9FIRM</name>
<dbReference type="Proteomes" id="UP000823902">
    <property type="component" value="Unassembled WGS sequence"/>
</dbReference>
<sequence>MNGILGSLGIDPFYLFIIVFVLQIVLIVLLIVLNNKYRHLQKSYTTFMKGRNGKNLEKSIFKKFDELDDISELVKENEEKIQDIYKKMEGHYQKAGIVKYDAFHEMGGNLSFALTMLDQNNNGWIFNAMHSREGCYTYIKEVVKGESYIELSEEEQQCLEKAIYQEEYDIKDMKE</sequence>
<feature type="transmembrane region" description="Helical" evidence="1">
    <location>
        <begin position="12"/>
        <end position="33"/>
    </location>
</feature>
<protein>
    <submittedName>
        <fullName evidence="2">DUF4446 family protein</fullName>
    </submittedName>
</protein>
<evidence type="ECO:0000313" key="3">
    <source>
        <dbReference type="Proteomes" id="UP000823902"/>
    </source>
</evidence>
<keyword evidence="1" id="KW-0472">Membrane</keyword>
<keyword evidence="1" id="KW-0812">Transmembrane</keyword>
<gene>
    <name evidence="2" type="ORF">H9697_10800</name>
</gene>
<organism evidence="2 3">
    <name type="scientific">Candidatus Mediterraneibacter faecavium</name>
    <dbReference type="NCBI Taxonomy" id="2838668"/>
    <lineage>
        <taxon>Bacteria</taxon>
        <taxon>Bacillati</taxon>
        <taxon>Bacillota</taxon>
        <taxon>Clostridia</taxon>
        <taxon>Lachnospirales</taxon>
        <taxon>Lachnospiraceae</taxon>
        <taxon>Mediterraneibacter</taxon>
    </lineage>
</organism>
<accession>A0A9D2Q9M1</accession>
<reference evidence="2" key="1">
    <citation type="journal article" date="2021" name="PeerJ">
        <title>Extensive microbial diversity within the chicken gut microbiome revealed by metagenomics and culture.</title>
        <authorList>
            <person name="Gilroy R."/>
            <person name="Ravi A."/>
            <person name="Getino M."/>
            <person name="Pursley I."/>
            <person name="Horton D.L."/>
            <person name="Alikhan N.F."/>
            <person name="Baker D."/>
            <person name="Gharbi K."/>
            <person name="Hall N."/>
            <person name="Watson M."/>
            <person name="Adriaenssens E.M."/>
            <person name="Foster-Nyarko E."/>
            <person name="Jarju S."/>
            <person name="Secka A."/>
            <person name="Antonio M."/>
            <person name="Oren A."/>
            <person name="Chaudhuri R.R."/>
            <person name="La Ragione R."/>
            <person name="Hildebrand F."/>
            <person name="Pallen M.J."/>
        </authorList>
    </citation>
    <scope>NUCLEOTIDE SEQUENCE</scope>
    <source>
        <strain evidence="2">CHK196-7946</strain>
    </source>
</reference>
<dbReference type="AlphaFoldDB" id="A0A9D2Q9M1"/>
<reference evidence="2" key="2">
    <citation type="submission" date="2021-04" db="EMBL/GenBank/DDBJ databases">
        <authorList>
            <person name="Gilroy R."/>
        </authorList>
    </citation>
    <scope>NUCLEOTIDE SEQUENCE</scope>
    <source>
        <strain evidence="2">CHK196-7946</strain>
    </source>
</reference>
<keyword evidence="1" id="KW-1133">Transmembrane helix</keyword>
<dbReference type="InterPro" id="IPR027981">
    <property type="entry name" value="DUF4446"/>
</dbReference>
<dbReference type="Pfam" id="PF14584">
    <property type="entry name" value="DUF4446"/>
    <property type="match status" value="1"/>
</dbReference>
<comment type="caution">
    <text evidence="2">The sequence shown here is derived from an EMBL/GenBank/DDBJ whole genome shotgun (WGS) entry which is preliminary data.</text>
</comment>
<proteinExistence type="predicted"/>
<evidence type="ECO:0000256" key="1">
    <source>
        <dbReference type="SAM" id="Phobius"/>
    </source>
</evidence>
<dbReference type="EMBL" id="DWVY01000055">
    <property type="protein sequence ID" value="HJC75412.1"/>
    <property type="molecule type" value="Genomic_DNA"/>
</dbReference>
<evidence type="ECO:0000313" key="2">
    <source>
        <dbReference type="EMBL" id="HJC75412.1"/>
    </source>
</evidence>